<keyword evidence="2" id="KW-0802">TPR repeat</keyword>
<dbReference type="AlphaFoldDB" id="A0A0J8JK22"/>
<reference evidence="4 5" key="1">
    <citation type="submission" date="2015-04" db="EMBL/GenBank/DDBJ databases">
        <title>Draft Genome Sequence of the Novel Agar-Digesting Marine Bacterium Q1.</title>
        <authorList>
            <person name="Li Y."/>
            <person name="Li D."/>
            <person name="Chen G."/>
            <person name="Du Z."/>
        </authorList>
    </citation>
    <scope>NUCLEOTIDE SEQUENCE [LARGE SCALE GENOMIC DNA]</scope>
    <source>
        <strain evidence="4 5">Q1</strain>
    </source>
</reference>
<dbReference type="PROSITE" id="PS50005">
    <property type="entry name" value="TPR"/>
    <property type="match status" value="2"/>
</dbReference>
<dbReference type="SMART" id="SM00028">
    <property type="entry name" value="TPR"/>
    <property type="match status" value="6"/>
</dbReference>
<feature type="coiled-coil region" evidence="3">
    <location>
        <begin position="448"/>
        <end position="475"/>
    </location>
</feature>
<dbReference type="Pfam" id="PF13469">
    <property type="entry name" value="Sulfotransfer_3"/>
    <property type="match status" value="1"/>
</dbReference>
<protein>
    <submittedName>
        <fullName evidence="4">Uncharacterized protein</fullName>
    </submittedName>
</protein>
<proteinExistence type="predicted"/>
<dbReference type="SUPFAM" id="SSF52540">
    <property type="entry name" value="P-loop containing nucleoside triphosphate hydrolases"/>
    <property type="match status" value="1"/>
</dbReference>
<dbReference type="Pfam" id="PF14559">
    <property type="entry name" value="TPR_19"/>
    <property type="match status" value="1"/>
</dbReference>
<evidence type="ECO:0000256" key="2">
    <source>
        <dbReference type="PROSITE-ProRule" id="PRU00339"/>
    </source>
</evidence>
<dbReference type="Gene3D" id="1.25.40.10">
    <property type="entry name" value="Tetratricopeptide repeat domain"/>
    <property type="match status" value="3"/>
</dbReference>
<dbReference type="Pfam" id="PF13181">
    <property type="entry name" value="TPR_8"/>
    <property type="match status" value="2"/>
</dbReference>
<dbReference type="PANTHER" id="PTHR12788">
    <property type="entry name" value="PROTEIN-TYROSINE SULFOTRANSFERASE 2"/>
    <property type="match status" value="1"/>
</dbReference>
<feature type="repeat" description="TPR" evidence="2">
    <location>
        <begin position="270"/>
        <end position="303"/>
    </location>
</feature>
<gene>
    <name evidence="4" type="ORF">XM47_12195</name>
</gene>
<evidence type="ECO:0000313" key="5">
    <source>
        <dbReference type="Proteomes" id="UP000037600"/>
    </source>
</evidence>
<evidence type="ECO:0000256" key="3">
    <source>
        <dbReference type="SAM" id="Coils"/>
    </source>
</evidence>
<dbReference type="Gene3D" id="3.40.50.300">
    <property type="entry name" value="P-loop containing nucleotide triphosphate hydrolases"/>
    <property type="match status" value="1"/>
</dbReference>
<dbReference type="InterPro" id="IPR027417">
    <property type="entry name" value="P-loop_NTPase"/>
</dbReference>
<dbReference type="InterPro" id="IPR011990">
    <property type="entry name" value="TPR-like_helical_dom_sf"/>
</dbReference>
<dbReference type="OrthoDB" id="9815894at2"/>
<dbReference type="SUPFAM" id="SSF48452">
    <property type="entry name" value="TPR-like"/>
    <property type="match status" value="1"/>
</dbReference>
<dbReference type="GO" id="GO:0008476">
    <property type="term" value="F:protein-tyrosine sulfotransferase activity"/>
    <property type="evidence" value="ECO:0007669"/>
    <property type="project" value="InterPro"/>
</dbReference>
<dbReference type="InterPro" id="IPR019734">
    <property type="entry name" value="TPR_rpt"/>
</dbReference>
<name>A0A0J8JK22_9ALTE</name>
<dbReference type="STRING" id="1513271.XM47_12195"/>
<dbReference type="Proteomes" id="UP000037600">
    <property type="component" value="Unassembled WGS sequence"/>
</dbReference>
<keyword evidence="1" id="KW-0808">Transferase</keyword>
<evidence type="ECO:0000313" key="4">
    <source>
        <dbReference type="EMBL" id="KMT64806.1"/>
    </source>
</evidence>
<dbReference type="PANTHER" id="PTHR12788:SF10">
    <property type="entry name" value="PROTEIN-TYROSINE SULFOTRANSFERASE"/>
    <property type="match status" value="1"/>
</dbReference>
<dbReference type="PATRIC" id="fig|1513271.3.peg.2482"/>
<dbReference type="EMBL" id="LAZL01000020">
    <property type="protein sequence ID" value="KMT64806.1"/>
    <property type="molecule type" value="Genomic_DNA"/>
</dbReference>
<comment type="caution">
    <text evidence="4">The sequence shown here is derived from an EMBL/GenBank/DDBJ whole genome shotgun (WGS) entry which is preliminary data.</text>
</comment>
<sequence>MLQKIQALIKTGNIQQAWHLLQTLNQSELGEQALYLAAVCNRYLHKSDVALDYLEQLLRLNACHARAYQEQGYNFLLLKQTEKAQAALSKAVKFNPSLTSAWQKLAEVYQLSGLNNLAHNALANAEYYQNLPLHIRSGYSKLYEGDITQAQTLCQTFLSQQPDNLEAMRLLAQIANANQAYDKAEFLLESALLLQPNNAFCLFDLALVLQNRQKFSQAYQIAQKLVKQSSDNLSFLLCLANQAASINEFEEAEHLYQKVLHSLPLSPERAPVHIALGHLYKTLGQVEKAQINYQTAYQLDNEYADAYWSLANLKRYQFSQAELQLMLDTLEQKALTNTDKCLLSFALAKAFELKQNYQRSACFYQTANHLRLSELNYDNQQQVESLKQQKQNFPSTLFVENKPIKRQEQSSASAKITPIFIVGLPRAGSTLLEQILASHSQVQGTMELPNIMQIANELEQKAKEQKQKLPDYLAILSAEEFSQLGERYIQETQIHHNNRSYFIDKMPNNFKHLGLIKLMLPQAKIIDIRRNIKDACMANYKQYFAQGQLFSYNLQHCANFYHAYQDLIQYWSSIIHQDLLRIQYEHLVTEPESVVNKICQLLEIGYEANMLNFYKTKRAVKTPSSEQVRQPIYQSSLDSWKLFANYLPELRLIKD</sequence>
<dbReference type="RefSeq" id="WP_048692874.1">
    <property type="nucleotide sequence ID" value="NZ_KQ130493.1"/>
</dbReference>
<evidence type="ECO:0000256" key="1">
    <source>
        <dbReference type="ARBA" id="ARBA00022679"/>
    </source>
</evidence>
<feature type="repeat" description="TPR" evidence="2">
    <location>
        <begin position="65"/>
        <end position="98"/>
    </location>
</feature>
<keyword evidence="3" id="KW-0175">Coiled coil</keyword>
<dbReference type="InterPro" id="IPR026634">
    <property type="entry name" value="TPST-like"/>
</dbReference>
<organism evidence="4 5">
    <name type="scientific">Catenovulum maritimum</name>
    <dbReference type="NCBI Taxonomy" id="1513271"/>
    <lineage>
        <taxon>Bacteria</taxon>
        <taxon>Pseudomonadati</taxon>
        <taxon>Pseudomonadota</taxon>
        <taxon>Gammaproteobacteria</taxon>
        <taxon>Alteromonadales</taxon>
        <taxon>Alteromonadaceae</taxon>
        <taxon>Catenovulum</taxon>
    </lineage>
</organism>
<accession>A0A0J8JK22</accession>
<keyword evidence="5" id="KW-1185">Reference proteome</keyword>